<feature type="transmembrane region" description="Helical" evidence="5">
    <location>
        <begin position="49"/>
        <end position="70"/>
    </location>
</feature>
<dbReference type="PANTHER" id="PTHR23534">
    <property type="entry name" value="MFS PERMEASE"/>
    <property type="match status" value="1"/>
</dbReference>
<evidence type="ECO:0000256" key="6">
    <source>
        <dbReference type="SAM" id="SignalP"/>
    </source>
</evidence>
<feature type="chain" id="PRO_5038948440" evidence="6">
    <location>
        <begin position="40"/>
        <end position="394"/>
    </location>
</feature>
<feature type="transmembrane region" description="Helical" evidence="5">
    <location>
        <begin position="285"/>
        <end position="303"/>
    </location>
</feature>
<keyword evidence="3 5" id="KW-1133">Transmembrane helix</keyword>
<evidence type="ECO:0000256" key="3">
    <source>
        <dbReference type="ARBA" id="ARBA00022989"/>
    </source>
</evidence>
<dbReference type="GO" id="GO:0005886">
    <property type="term" value="C:plasma membrane"/>
    <property type="evidence" value="ECO:0007669"/>
    <property type="project" value="UniProtKB-SubCell"/>
</dbReference>
<evidence type="ECO:0000313" key="9">
    <source>
        <dbReference type="Proteomes" id="UP000320011"/>
    </source>
</evidence>
<gene>
    <name evidence="8" type="ORF">FNH05_11260</name>
</gene>
<dbReference type="GO" id="GO:0022857">
    <property type="term" value="F:transmembrane transporter activity"/>
    <property type="evidence" value="ECO:0007669"/>
    <property type="project" value="InterPro"/>
</dbReference>
<dbReference type="PROSITE" id="PS50850">
    <property type="entry name" value="MFS"/>
    <property type="match status" value="1"/>
</dbReference>
<dbReference type="AlphaFoldDB" id="A0A558CYG5"/>
<reference evidence="8 9" key="1">
    <citation type="submission" date="2019-07" db="EMBL/GenBank/DDBJ databases">
        <authorList>
            <person name="Duangmal K."/>
            <person name="Teo W.F.A."/>
        </authorList>
    </citation>
    <scope>NUCLEOTIDE SEQUENCE [LARGE SCALE GENOMIC DNA]</scope>
    <source>
        <strain evidence="8 9">TBRC 6029</strain>
    </source>
</reference>
<feature type="signal peptide" evidence="6">
    <location>
        <begin position="1"/>
        <end position="39"/>
    </location>
</feature>
<feature type="transmembrane region" description="Helical" evidence="5">
    <location>
        <begin position="82"/>
        <end position="103"/>
    </location>
</feature>
<keyword evidence="9" id="KW-1185">Reference proteome</keyword>
<dbReference type="SUPFAM" id="SSF103473">
    <property type="entry name" value="MFS general substrate transporter"/>
    <property type="match status" value="1"/>
</dbReference>
<dbReference type="InterPro" id="IPR036259">
    <property type="entry name" value="MFS_trans_sf"/>
</dbReference>
<feature type="transmembrane region" description="Helical" evidence="5">
    <location>
        <begin position="374"/>
        <end position="393"/>
    </location>
</feature>
<reference evidence="8 9" key="2">
    <citation type="submission" date="2019-08" db="EMBL/GenBank/DDBJ databases">
        <title>Amycolatopsis acidicola sp. nov., isolated from peat swamp forest soil.</title>
        <authorList>
            <person name="Srisuk N."/>
        </authorList>
    </citation>
    <scope>NUCLEOTIDE SEQUENCE [LARGE SCALE GENOMIC DNA]</scope>
    <source>
        <strain evidence="8 9">TBRC 6029</strain>
    </source>
</reference>
<proteinExistence type="predicted"/>
<dbReference type="EMBL" id="VJWX01000082">
    <property type="protein sequence ID" value="TVT53809.1"/>
    <property type="molecule type" value="Genomic_DNA"/>
</dbReference>
<dbReference type="Gene3D" id="1.20.1250.20">
    <property type="entry name" value="MFS general substrate transporter like domains"/>
    <property type="match status" value="2"/>
</dbReference>
<name>A0A558CYG5_9PSEU</name>
<dbReference type="PANTHER" id="PTHR23534:SF1">
    <property type="entry name" value="MAJOR FACILITATOR SUPERFAMILY PROTEIN"/>
    <property type="match status" value="1"/>
</dbReference>
<dbReference type="InterPro" id="IPR011701">
    <property type="entry name" value="MFS"/>
</dbReference>
<evidence type="ECO:0000256" key="1">
    <source>
        <dbReference type="ARBA" id="ARBA00004651"/>
    </source>
</evidence>
<dbReference type="OrthoDB" id="9776171at2"/>
<comment type="subcellular location">
    <subcellularLocation>
        <location evidence="1">Cell membrane</location>
        <topology evidence="1">Multi-pass membrane protein</topology>
    </subcellularLocation>
</comment>
<evidence type="ECO:0000259" key="7">
    <source>
        <dbReference type="PROSITE" id="PS50850"/>
    </source>
</evidence>
<feature type="transmembrane region" description="Helical" evidence="5">
    <location>
        <begin position="309"/>
        <end position="329"/>
    </location>
</feature>
<feature type="transmembrane region" description="Helical" evidence="5">
    <location>
        <begin position="223"/>
        <end position="243"/>
    </location>
</feature>
<feature type="transmembrane region" description="Helical" evidence="5">
    <location>
        <begin position="350"/>
        <end position="368"/>
    </location>
</feature>
<dbReference type="Pfam" id="PF07690">
    <property type="entry name" value="MFS_1"/>
    <property type="match status" value="1"/>
</dbReference>
<dbReference type="InterPro" id="IPR020846">
    <property type="entry name" value="MFS_dom"/>
</dbReference>
<organism evidence="8 9">
    <name type="scientific">Amycolatopsis rhizosphaerae</name>
    <dbReference type="NCBI Taxonomy" id="2053003"/>
    <lineage>
        <taxon>Bacteria</taxon>
        <taxon>Bacillati</taxon>
        <taxon>Actinomycetota</taxon>
        <taxon>Actinomycetes</taxon>
        <taxon>Pseudonocardiales</taxon>
        <taxon>Pseudonocardiaceae</taxon>
        <taxon>Amycolatopsis</taxon>
    </lineage>
</organism>
<keyword evidence="2 5" id="KW-0812">Transmembrane</keyword>
<evidence type="ECO:0000256" key="5">
    <source>
        <dbReference type="SAM" id="Phobius"/>
    </source>
</evidence>
<feature type="transmembrane region" description="Helical" evidence="5">
    <location>
        <begin position="255"/>
        <end position="273"/>
    </location>
</feature>
<feature type="domain" description="Major facilitator superfamily (MFS) profile" evidence="7">
    <location>
        <begin position="1"/>
        <end position="394"/>
    </location>
</feature>
<evidence type="ECO:0000256" key="4">
    <source>
        <dbReference type="ARBA" id="ARBA00023136"/>
    </source>
</evidence>
<keyword evidence="6" id="KW-0732">Signal</keyword>
<feature type="transmembrane region" description="Helical" evidence="5">
    <location>
        <begin position="141"/>
        <end position="161"/>
    </location>
</feature>
<dbReference type="Proteomes" id="UP000320011">
    <property type="component" value="Unassembled WGS sequence"/>
</dbReference>
<protein>
    <submittedName>
        <fullName evidence="8">MFS transporter</fullName>
    </submittedName>
</protein>
<evidence type="ECO:0000313" key="8">
    <source>
        <dbReference type="EMBL" id="TVT53809.1"/>
    </source>
</evidence>
<sequence>MATVQNPPAEARARRRASIALFAAAALMNAAMSTASALATIVAADQLGTAWGGVPNTAGIAGTGIGALALTGLMNRRGRRAGLLLGYAAAACGAAVAVIAVAADNIAVLSAGMLLLGLGNAAAQLSRYAAAELFPPQRRGFAISIMVWAGTVGAVGGPLLLLPTSVAASSLGWIASTGPFLFASLACGVAAVAVTGAPAGAVRRTPPRARLRDLMNTYAARSALTVMATAQVVMVAVMTAAPLDMHMHGQGLDSVGAVLSAHTFGMFALSPLTGRLLDRIGIRPVLFGGLLVLAISAGLAATVSPHSTVPWALALFLLGYGWNLCFVGGSAQLGRSGPAEQARVEGAVDAGVWGAAATVSLGATATLSLGGYPLLAGVAGIALILPAIILLRWR</sequence>
<accession>A0A558CYG5</accession>
<comment type="caution">
    <text evidence="8">The sequence shown here is derived from an EMBL/GenBank/DDBJ whole genome shotgun (WGS) entry which is preliminary data.</text>
</comment>
<keyword evidence="4 5" id="KW-0472">Membrane</keyword>
<feature type="transmembrane region" description="Helical" evidence="5">
    <location>
        <begin position="181"/>
        <end position="202"/>
    </location>
</feature>
<dbReference type="RefSeq" id="WP_144587296.1">
    <property type="nucleotide sequence ID" value="NZ_VJWX01000082.1"/>
</dbReference>
<evidence type="ECO:0000256" key="2">
    <source>
        <dbReference type="ARBA" id="ARBA00022692"/>
    </source>
</evidence>
<feature type="transmembrane region" description="Helical" evidence="5">
    <location>
        <begin position="109"/>
        <end position="129"/>
    </location>
</feature>